<sequence>MQDFAEDDASMTAKAYIIAMLLSSILWVTSFDVARHAYRDAQRAGAIPNLHLKETAHRWIFDDDAGV</sequence>
<organism evidence="2 3">
    <name type="scientific">Rhizobium calliandrae</name>
    <dbReference type="NCBI Taxonomy" id="1312182"/>
    <lineage>
        <taxon>Bacteria</taxon>
        <taxon>Pseudomonadati</taxon>
        <taxon>Pseudomonadota</taxon>
        <taxon>Alphaproteobacteria</taxon>
        <taxon>Hyphomicrobiales</taxon>
        <taxon>Rhizobiaceae</taxon>
        <taxon>Rhizobium/Agrobacterium group</taxon>
        <taxon>Rhizobium</taxon>
    </lineage>
</organism>
<keyword evidence="3" id="KW-1185">Reference proteome</keyword>
<dbReference type="Proteomes" id="UP001172630">
    <property type="component" value="Unassembled WGS sequence"/>
</dbReference>
<dbReference type="RefSeq" id="WP_285882564.1">
    <property type="nucleotide sequence ID" value="NZ_JARFYN010000044.1"/>
</dbReference>
<evidence type="ECO:0000313" key="3">
    <source>
        <dbReference type="Proteomes" id="UP001172630"/>
    </source>
</evidence>
<keyword evidence="1" id="KW-1133">Transmembrane helix</keyword>
<evidence type="ECO:0000256" key="1">
    <source>
        <dbReference type="SAM" id="Phobius"/>
    </source>
</evidence>
<gene>
    <name evidence="2" type="ORF">PY650_26510</name>
</gene>
<reference evidence="2" key="1">
    <citation type="submission" date="2023-06" db="EMBL/GenBank/DDBJ databases">
        <title>Phylogenetic Diversity of Rhizobium strains.</title>
        <authorList>
            <person name="Moura F.T."/>
            <person name="Helene L.C.F."/>
            <person name="Hungria M."/>
        </authorList>
    </citation>
    <scope>NUCLEOTIDE SEQUENCE</scope>
    <source>
        <strain evidence="2">CCGE524</strain>
    </source>
</reference>
<proteinExistence type="predicted"/>
<comment type="caution">
    <text evidence="2">The sequence shown here is derived from an EMBL/GenBank/DDBJ whole genome shotgun (WGS) entry which is preliminary data.</text>
</comment>
<accession>A0ABT7KKG1</accession>
<dbReference type="EMBL" id="JARFYN010000044">
    <property type="protein sequence ID" value="MDL2409125.1"/>
    <property type="molecule type" value="Genomic_DNA"/>
</dbReference>
<keyword evidence="1" id="KW-0472">Membrane</keyword>
<keyword evidence="1" id="KW-0812">Transmembrane</keyword>
<name>A0ABT7KKG1_9HYPH</name>
<evidence type="ECO:0000313" key="2">
    <source>
        <dbReference type="EMBL" id="MDL2409125.1"/>
    </source>
</evidence>
<feature type="transmembrane region" description="Helical" evidence="1">
    <location>
        <begin position="15"/>
        <end position="34"/>
    </location>
</feature>
<protein>
    <submittedName>
        <fullName evidence="2">Uncharacterized protein</fullName>
    </submittedName>
</protein>